<dbReference type="OrthoDB" id="5196294at2"/>
<dbReference type="STRING" id="927664.SAMN05421780_10413"/>
<accession>A0A1I1HLB3</accession>
<gene>
    <name evidence="1" type="ORF">SAMN05421780_10413</name>
</gene>
<dbReference type="AlphaFoldDB" id="A0A1I1HLB3"/>
<name>A0A1I1HLB3_9BACT</name>
<reference evidence="1 2" key="1">
    <citation type="submission" date="2016-10" db="EMBL/GenBank/DDBJ databases">
        <authorList>
            <person name="de Groot N.N."/>
        </authorList>
    </citation>
    <scope>NUCLEOTIDE SEQUENCE [LARGE SCALE GENOMIC DNA]</scope>
    <source>
        <strain evidence="1 2">DSM 6793</strain>
    </source>
</reference>
<evidence type="ECO:0000313" key="1">
    <source>
        <dbReference type="EMBL" id="SFC24867.1"/>
    </source>
</evidence>
<dbReference type="Proteomes" id="UP000199514">
    <property type="component" value="Unassembled WGS sequence"/>
</dbReference>
<sequence>MGYGAYMSIQNDQANPIKTYVIDVNCMYDQGEDGSNLSLFNDVEIKTATSLPSSGNGQYIEAKGSGSCFFSNSAFSIKIEDATNNVIIGQVDFTDTGNDWGYKNTNEDVVDVYVNNSGDQAVIKITVENT</sequence>
<protein>
    <submittedName>
        <fullName evidence="1">Uncharacterized protein</fullName>
    </submittedName>
</protein>
<keyword evidence="2" id="KW-1185">Reference proteome</keyword>
<dbReference type="EMBL" id="FOLE01000004">
    <property type="protein sequence ID" value="SFC24867.1"/>
    <property type="molecule type" value="Genomic_DNA"/>
</dbReference>
<dbReference type="RefSeq" id="WP_091510386.1">
    <property type="nucleotide sequence ID" value="NZ_FOLE01000004.1"/>
</dbReference>
<proteinExistence type="predicted"/>
<organism evidence="1 2">
    <name type="scientific">Flexibacter flexilis DSM 6793</name>
    <dbReference type="NCBI Taxonomy" id="927664"/>
    <lineage>
        <taxon>Bacteria</taxon>
        <taxon>Pseudomonadati</taxon>
        <taxon>Bacteroidota</taxon>
        <taxon>Cytophagia</taxon>
        <taxon>Cytophagales</taxon>
        <taxon>Flexibacteraceae</taxon>
        <taxon>Flexibacter</taxon>
    </lineage>
</organism>
<evidence type="ECO:0000313" key="2">
    <source>
        <dbReference type="Proteomes" id="UP000199514"/>
    </source>
</evidence>